<gene>
    <name evidence="2" type="ORF">EOI86_18325</name>
</gene>
<dbReference type="EMBL" id="SADE01000003">
    <property type="protein sequence ID" value="RVU34803.1"/>
    <property type="molecule type" value="Genomic_DNA"/>
</dbReference>
<reference evidence="3" key="1">
    <citation type="submission" date="2019-01" db="EMBL/GenBank/DDBJ databases">
        <title>Gri0909 isolated from a small marine red alga.</title>
        <authorList>
            <person name="Kim J."/>
            <person name="Jeong S.E."/>
            <person name="Jeon C.O."/>
        </authorList>
    </citation>
    <scope>NUCLEOTIDE SEQUENCE [LARGE SCALE GENOMIC DNA]</scope>
    <source>
        <strain evidence="3">Gri0909</strain>
    </source>
</reference>
<dbReference type="InterPro" id="IPR011576">
    <property type="entry name" value="Pyridox_Oxase_N"/>
</dbReference>
<dbReference type="Proteomes" id="UP000287447">
    <property type="component" value="Unassembled WGS sequence"/>
</dbReference>
<dbReference type="OrthoDB" id="9790331at2"/>
<accession>A0A3S2W302</accession>
<dbReference type="PANTHER" id="PTHR42815">
    <property type="entry name" value="FAD-BINDING, PUTATIVE (AFU_ORTHOLOGUE AFUA_6G07600)-RELATED"/>
    <property type="match status" value="1"/>
</dbReference>
<dbReference type="Gene3D" id="2.30.110.10">
    <property type="entry name" value="Electron Transport, Fmn-binding Protein, Chain A"/>
    <property type="match status" value="1"/>
</dbReference>
<evidence type="ECO:0000313" key="2">
    <source>
        <dbReference type="EMBL" id="RVU34803.1"/>
    </source>
</evidence>
<evidence type="ECO:0000313" key="3">
    <source>
        <dbReference type="Proteomes" id="UP000287447"/>
    </source>
</evidence>
<dbReference type="RefSeq" id="WP_127766974.1">
    <property type="nucleotide sequence ID" value="NZ_SADE01000003.1"/>
</dbReference>
<sequence length="203" mass="22460">MSKIETIEQLRTLYPPAKGLAVDKQLTRLDPHCRRFISLSPFAVLATKGQDGLVDISPRGGDPGFILIEDDETLLLPDWPGNNRLDNLENILADPAISLIFLIPGVDETLRVHGLAEINTDEALIQQFAIGPKLPKTVLRISVKEAYLHCAKALMRSRLWDADAQIERGDLPSIAKMIQDQAGLGGPAESQPDMVARYRKLLY</sequence>
<dbReference type="NCBIfam" id="TIGR04025">
    <property type="entry name" value="PPOX_FMN_DR2398"/>
    <property type="match status" value="1"/>
</dbReference>
<dbReference type="AlphaFoldDB" id="A0A3S2W302"/>
<comment type="caution">
    <text evidence="2">The sequence shown here is derived from an EMBL/GenBank/DDBJ whole genome shotgun (WGS) entry which is preliminary data.</text>
</comment>
<protein>
    <submittedName>
        <fullName evidence="2">Pyridoxamine 5'-phosphate oxidase family protein</fullName>
    </submittedName>
</protein>
<dbReference type="Pfam" id="PF01243">
    <property type="entry name" value="PNPOx_N"/>
    <property type="match status" value="1"/>
</dbReference>
<name>A0A3S2W302_9PROT</name>
<dbReference type="SUPFAM" id="SSF50475">
    <property type="entry name" value="FMN-binding split barrel"/>
    <property type="match status" value="1"/>
</dbReference>
<organism evidence="2 3">
    <name type="scientific">Hwanghaeella grinnelliae</name>
    <dbReference type="NCBI Taxonomy" id="2500179"/>
    <lineage>
        <taxon>Bacteria</taxon>
        <taxon>Pseudomonadati</taxon>
        <taxon>Pseudomonadota</taxon>
        <taxon>Alphaproteobacteria</taxon>
        <taxon>Rhodospirillales</taxon>
        <taxon>Rhodospirillaceae</taxon>
        <taxon>Hwanghaeella</taxon>
    </lineage>
</organism>
<dbReference type="PANTHER" id="PTHR42815:SF2">
    <property type="entry name" value="FAD-BINDING, PUTATIVE (AFU_ORTHOLOGUE AFUA_6G07600)-RELATED"/>
    <property type="match status" value="1"/>
</dbReference>
<dbReference type="InterPro" id="IPR024029">
    <property type="entry name" value="Pyridox_Oxase_FMN-dep"/>
</dbReference>
<feature type="domain" description="Pyridoxamine 5'-phosphate oxidase N-terminal" evidence="1">
    <location>
        <begin position="29"/>
        <end position="150"/>
    </location>
</feature>
<keyword evidence="3" id="KW-1185">Reference proteome</keyword>
<evidence type="ECO:0000259" key="1">
    <source>
        <dbReference type="Pfam" id="PF01243"/>
    </source>
</evidence>
<dbReference type="InterPro" id="IPR012349">
    <property type="entry name" value="Split_barrel_FMN-bd"/>
</dbReference>
<proteinExistence type="predicted"/>